<protein>
    <recommendedName>
        <fullName evidence="2">non-specific serine/threonine protein kinase</fullName>
        <ecNumber evidence="2">2.7.11.1</ecNumber>
    </recommendedName>
</protein>
<comment type="catalytic activity">
    <reaction evidence="8">
        <text>L-threonyl-[protein] + ATP = O-phospho-L-threonyl-[protein] + ADP + H(+)</text>
        <dbReference type="Rhea" id="RHEA:46608"/>
        <dbReference type="Rhea" id="RHEA-COMP:11060"/>
        <dbReference type="Rhea" id="RHEA-COMP:11605"/>
        <dbReference type="ChEBI" id="CHEBI:15378"/>
        <dbReference type="ChEBI" id="CHEBI:30013"/>
        <dbReference type="ChEBI" id="CHEBI:30616"/>
        <dbReference type="ChEBI" id="CHEBI:61977"/>
        <dbReference type="ChEBI" id="CHEBI:456216"/>
        <dbReference type="EC" id="2.7.11.1"/>
    </reaction>
</comment>
<keyword evidence="7" id="KW-0067">ATP-binding</keyword>
<dbReference type="OrthoDB" id="4062651at2759"/>
<dbReference type="FunFam" id="3.30.200.20:FF:000060">
    <property type="entry name" value="Serine/threonine-protein kinase isoform 1"/>
    <property type="match status" value="1"/>
</dbReference>
<evidence type="ECO:0000313" key="13">
    <source>
        <dbReference type="Proteomes" id="UP000663760"/>
    </source>
</evidence>
<evidence type="ECO:0000256" key="7">
    <source>
        <dbReference type="ARBA" id="ARBA00022840"/>
    </source>
</evidence>
<dbReference type="InterPro" id="IPR051681">
    <property type="entry name" value="Ser/Thr_Kinases-Pseudokinases"/>
</dbReference>
<evidence type="ECO:0000256" key="5">
    <source>
        <dbReference type="ARBA" id="ARBA00022741"/>
    </source>
</evidence>
<dbReference type="EC" id="2.7.11.1" evidence="2"/>
<evidence type="ECO:0000256" key="3">
    <source>
        <dbReference type="ARBA" id="ARBA00022527"/>
    </source>
</evidence>
<proteinExistence type="inferred from homology"/>
<dbReference type="InterPro" id="IPR001245">
    <property type="entry name" value="Ser-Thr/Tyr_kinase_cat_dom"/>
</dbReference>
<keyword evidence="6" id="KW-0418">Kinase</keyword>
<reference evidence="12" key="1">
    <citation type="submission" date="2020-02" db="EMBL/GenBank/DDBJ databases">
        <authorList>
            <person name="Scholz U."/>
            <person name="Mascher M."/>
            <person name="Fiebig A."/>
        </authorList>
    </citation>
    <scope>NUCLEOTIDE SEQUENCE</scope>
</reference>
<evidence type="ECO:0000256" key="2">
    <source>
        <dbReference type="ARBA" id="ARBA00012513"/>
    </source>
</evidence>
<dbReference type="PROSITE" id="PS00108">
    <property type="entry name" value="PROTEIN_KINASE_ST"/>
    <property type="match status" value="1"/>
</dbReference>
<name>A0A7I8KGR0_SPIIN</name>
<dbReference type="InterPro" id="IPR045865">
    <property type="entry name" value="ACT-like_dom_sf"/>
</dbReference>
<comment type="similarity">
    <text evidence="1">Belongs to the protein kinase superfamily. TKL Ser/Thr protein kinase family. RAF subfamily.</text>
</comment>
<dbReference type="EMBL" id="LR746268">
    <property type="protein sequence ID" value="CAA7396871.1"/>
    <property type="molecule type" value="Genomic_DNA"/>
</dbReference>
<dbReference type="GO" id="GO:0004674">
    <property type="term" value="F:protein serine/threonine kinase activity"/>
    <property type="evidence" value="ECO:0007669"/>
    <property type="project" value="UniProtKB-KW"/>
</dbReference>
<dbReference type="PRINTS" id="PR00109">
    <property type="entry name" value="TYRKINASE"/>
</dbReference>
<dbReference type="PROSITE" id="PS51671">
    <property type="entry name" value="ACT"/>
    <property type="match status" value="1"/>
</dbReference>
<dbReference type="PROSITE" id="PS50011">
    <property type="entry name" value="PROTEIN_KINASE_DOM"/>
    <property type="match status" value="1"/>
</dbReference>
<dbReference type="InterPro" id="IPR000719">
    <property type="entry name" value="Prot_kinase_dom"/>
</dbReference>
<keyword evidence="13" id="KW-1185">Reference proteome</keyword>
<dbReference type="Gene3D" id="3.30.200.20">
    <property type="entry name" value="Phosphorylase Kinase, domain 1"/>
    <property type="match status" value="1"/>
</dbReference>
<organism evidence="12 13">
    <name type="scientific">Spirodela intermedia</name>
    <name type="common">Intermediate duckweed</name>
    <dbReference type="NCBI Taxonomy" id="51605"/>
    <lineage>
        <taxon>Eukaryota</taxon>
        <taxon>Viridiplantae</taxon>
        <taxon>Streptophyta</taxon>
        <taxon>Embryophyta</taxon>
        <taxon>Tracheophyta</taxon>
        <taxon>Spermatophyta</taxon>
        <taxon>Magnoliopsida</taxon>
        <taxon>Liliopsida</taxon>
        <taxon>Araceae</taxon>
        <taxon>Lemnoideae</taxon>
        <taxon>Spirodela</taxon>
    </lineage>
</organism>
<evidence type="ECO:0000313" key="12">
    <source>
        <dbReference type="EMBL" id="CAA7396871.1"/>
    </source>
</evidence>
<comment type="catalytic activity">
    <reaction evidence="9">
        <text>L-seryl-[protein] + ATP = O-phospho-L-seryl-[protein] + ADP + H(+)</text>
        <dbReference type="Rhea" id="RHEA:17989"/>
        <dbReference type="Rhea" id="RHEA-COMP:9863"/>
        <dbReference type="Rhea" id="RHEA-COMP:11604"/>
        <dbReference type="ChEBI" id="CHEBI:15378"/>
        <dbReference type="ChEBI" id="CHEBI:29999"/>
        <dbReference type="ChEBI" id="CHEBI:30616"/>
        <dbReference type="ChEBI" id="CHEBI:83421"/>
        <dbReference type="ChEBI" id="CHEBI:456216"/>
        <dbReference type="EC" id="2.7.11.1"/>
    </reaction>
</comment>
<dbReference type="Pfam" id="PF07714">
    <property type="entry name" value="PK_Tyr_Ser-Thr"/>
    <property type="match status" value="1"/>
</dbReference>
<dbReference type="PANTHER" id="PTHR44329:SF41">
    <property type="entry name" value="OS12G0163800 PROTEIN"/>
    <property type="match status" value="1"/>
</dbReference>
<dbReference type="Proteomes" id="UP000663760">
    <property type="component" value="Chromosome 5"/>
</dbReference>
<feature type="domain" description="Protein kinase" evidence="10">
    <location>
        <begin position="183"/>
        <end position="433"/>
    </location>
</feature>
<feature type="domain" description="ACT" evidence="11">
    <location>
        <begin position="85"/>
        <end position="169"/>
    </location>
</feature>
<dbReference type="PANTHER" id="PTHR44329">
    <property type="entry name" value="SERINE/THREONINE-PROTEIN KINASE TNNI3K-RELATED"/>
    <property type="match status" value="1"/>
</dbReference>
<dbReference type="SMART" id="SM00220">
    <property type="entry name" value="S_TKc"/>
    <property type="match status" value="1"/>
</dbReference>
<keyword evidence="3" id="KW-0723">Serine/threonine-protein kinase</keyword>
<gene>
    <name evidence="12" type="ORF">SI8410_05007534</name>
</gene>
<sequence>MELNEEVGESASTPGHRRSFCPKAIAKRIYSRLAADGSVHAIYNPDLADELEAHFDRLPARCIDVFFFLFIYRRLNDLVGVPVHEIIFSTVDMPMLLSQLSALLSGIGLNIREAHVFSTADGYSLDIFIVDGWKNEETNRLGEAVAQAIATSELKFSCSYQRKVETVLKFQQECNWEINRSFLMIGEKIASGYRGDLYHGLYLGVDVAVKVFTPAYVDEALNAEFNREVNILREVRHSNVVQFIGANTKPPHMCLVTEYISRGSLFDFLHKLDDVLEFHLQLKFAIDICKGMDYLHQHNIIHRDLKTANLLMDAEDVVKVADFGLARFQNPDGEMTRETGTYRWMAPEIMNHQPYDHKADVFSFGIVLWELATSKIPYSDLTPIQAALCVIKGLRPKPPSDARLVDLMQRCWDEAPARRPQFSEIRAELEGFLLQTSSGDARIRRREILSLI</sequence>
<keyword evidence="4" id="KW-0808">Transferase</keyword>
<dbReference type="Gene3D" id="1.10.510.10">
    <property type="entry name" value="Transferase(Phosphotransferase) domain 1"/>
    <property type="match status" value="1"/>
</dbReference>
<accession>A0A7I8KGR0</accession>
<evidence type="ECO:0000256" key="8">
    <source>
        <dbReference type="ARBA" id="ARBA00047899"/>
    </source>
</evidence>
<dbReference type="InterPro" id="IPR011009">
    <property type="entry name" value="Kinase-like_dom_sf"/>
</dbReference>
<dbReference type="SUPFAM" id="SSF56112">
    <property type="entry name" value="Protein kinase-like (PK-like)"/>
    <property type="match status" value="1"/>
</dbReference>
<evidence type="ECO:0000256" key="1">
    <source>
        <dbReference type="ARBA" id="ARBA00010507"/>
    </source>
</evidence>
<dbReference type="GO" id="GO:0005524">
    <property type="term" value="F:ATP binding"/>
    <property type="evidence" value="ECO:0007669"/>
    <property type="project" value="UniProtKB-KW"/>
</dbReference>
<dbReference type="CDD" id="cd13999">
    <property type="entry name" value="STKc_MAP3K-like"/>
    <property type="match status" value="1"/>
</dbReference>
<evidence type="ECO:0000259" key="11">
    <source>
        <dbReference type="PROSITE" id="PS51671"/>
    </source>
</evidence>
<evidence type="ECO:0000256" key="4">
    <source>
        <dbReference type="ARBA" id="ARBA00022679"/>
    </source>
</evidence>
<evidence type="ECO:0000256" key="9">
    <source>
        <dbReference type="ARBA" id="ARBA00048679"/>
    </source>
</evidence>
<evidence type="ECO:0000259" key="10">
    <source>
        <dbReference type="PROSITE" id="PS50011"/>
    </source>
</evidence>
<evidence type="ECO:0000256" key="6">
    <source>
        <dbReference type="ARBA" id="ARBA00022777"/>
    </source>
</evidence>
<dbReference type="InterPro" id="IPR008271">
    <property type="entry name" value="Ser/Thr_kinase_AS"/>
</dbReference>
<dbReference type="SUPFAM" id="SSF55021">
    <property type="entry name" value="ACT-like"/>
    <property type="match status" value="1"/>
</dbReference>
<dbReference type="AlphaFoldDB" id="A0A7I8KGR0"/>
<keyword evidence="5" id="KW-0547">Nucleotide-binding</keyword>
<dbReference type="InterPro" id="IPR002912">
    <property type="entry name" value="ACT_dom"/>
</dbReference>